<evidence type="ECO:0000259" key="1">
    <source>
        <dbReference type="Pfam" id="PF01593"/>
    </source>
</evidence>
<dbReference type="SUPFAM" id="SSF51905">
    <property type="entry name" value="FAD/NAD(P)-binding domain"/>
    <property type="match status" value="1"/>
</dbReference>
<accession>A0A240DZI8</accession>
<dbReference type="Pfam" id="PF01593">
    <property type="entry name" value="Amino_oxidase"/>
    <property type="match status" value="1"/>
</dbReference>
<proteinExistence type="predicted"/>
<protein>
    <recommendedName>
        <fullName evidence="1">Amine oxidase domain-containing protein</fullName>
    </recommendedName>
</protein>
<dbReference type="InterPro" id="IPR002937">
    <property type="entry name" value="Amino_oxidase"/>
</dbReference>
<dbReference type="InterPro" id="IPR036188">
    <property type="entry name" value="FAD/NAD-bd_sf"/>
</dbReference>
<reference evidence="3" key="1">
    <citation type="submission" date="2017-08" db="EMBL/GenBank/DDBJ databases">
        <authorList>
            <person name="Varghese N."/>
            <person name="Submissions S."/>
        </authorList>
    </citation>
    <scope>NUCLEOTIDE SEQUENCE [LARGE SCALE GENOMIC DNA]</scope>
    <source>
        <strain evidence="3">AP-Melu-1000-B4</strain>
    </source>
</reference>
<dbReference type="Pfam" id="PF13450">
    <property type="entry name" value="NAD_binding_8"/>
    <property type="match status" value="1"/>
</dbReference>
<sequence length="339" mass="37750">MSLSKPSLIKKLPNIAVIGAGIAGLSCAAKLKEFGYAVEIFDKSRGTSGRMSTRRGEGWAADHGAQYFTARDPRFIKEVERWIQAEVLSLWQPHLKVYEEGHWRDSGSQDKRYVGIPEMTSPGKYIASNLSVRLNTTINQIERRADGWHIHSAESGEIPAIYDYVLIAVPAPQAEALAASHDQRIKNLAQSVHMQACWTVMARFEKKMDLPYDAAFINHERLSWICRNNSKPERVGLESWVIHATPQWSQKNVELTAEEATAELLRSAKSIGFDCQGAQTSAQRWRYASGSLDPSPVCHLSIEAHLGLCGDWLNGGRVEGAWLSGLELAHRLHLSHSSP</sequence>
<dbReference type="Gene3D" id="3.50.50.60">
    <property type="entry name" value="FAD/NAD(P)-binding domain"/>
    <property type="match status" value="1"/>
</dbReference>
<dbReference type="RefSeq" id="WP_096672173.1">
    <property type="nucleotide sequence ID" value="NZ_OANS01000001.1"/>
</dbReference>
<dbReference type="EMBL" id="OANS01000001">
    <property type="protein sequence ID" value="SNX28084.1"/>
    <property type="molecule type" value="Genomic_DNA"/>
</dbReference>
<organism evidence="2 3">
    <name type="scientific">Polynucleobacter meluiroseus</name>
    <dbReference type="NCBI Taxonomy" id="1938814"/>
    <lineage>
        <taxon>Bacteria</taxon>
        <taxon>Pseudomonadati</taxon>
        <taxon>Pseudomonadota</taxon>
        <taxon>Betaproteobacteria</taxon>
        <taxon>Burkholderiales</taxon>
        <taxon>Burkholderiaceae</taxon>
        <taxon>Polynucleobacter</taxon>
    </lineage>
</organism>
<dbReference type="Proteomes" id="UP000218069">
    <property type="component" value="Unassembled WGS sequence"/>
</dbReference>
<evidence type="ECO:0000313" key="3">
    <source>
        <dbReference type="Proteomes" id="UP000218069"/>
    </source>
</evidence>
<dbReference type="PANTHER" id="PTHR16128">
    <property type="entry name" value="FAD/NAD(P)-BINDING OXIDOREDUCTASE FAMILY PROTEIN"/>
    <property type="match status" value="1"/>
</dbReference>
<evidence type="ECO:0000313" key="2">
    <source>
        <dbReference type="EMBL" id="SNX28084.1"/>
    </source>
</evidence>
<dbReference type="PROSITE" id="PS51257">
    <property type="entry name" value="PROKAR_LIPOPROTEIN"/>
    <property type="match status" value="1"/>
</dbReference>
<keyword evidence="3" id="KW-1185">Reference proteome</keyword>
<dbReference type="OrthoDB" id="5792777at2"/>
<dbReference type="Gene3D" id="3.90.660.10">
    <property type="match status" value="1"/>
</dbReference>
<dbReference type="PANTHER" id="PTHR16128:SF5">
    <property type="entry name" value="FAD_NAD(P)-BINDING OXIDOREDUCTASE FAMILY PROTEIN"/>
    <property type="match status" value="1"/>
</dbReference>
<gene>
    <name evidence="2" type="ORF">SAMN06295945_0404</name>
</gene>
<feature type="domain" description="Amine oxidase" evidence="1">
    <location>
        <begin position="119"/>
        <end position="332"/>
    </location>
</feature>
<name>A0A240DZI8_9BURK</name>
<dbReference type="AlphaFoldDB" id="A0A240DZI8"/>
<dbReference type="GO" id="GO:0016491">
    <property type="term" value="F:oxidoreductase activity"/>
    <property type="evidence" value="ECO:0007669"/>
    <property type="project" value="InterPro"/>
</dbReference>